<feature type="compositionally biased region" description="Polar residues" evidence="2">
    <location>
        <begin position="855"/>
        <end position="872"/>
    </location>
</feature>
<feature type="compositionally biased region" description="Polar residues" evidence="2">
    <location>
        <begin position="742"/>
        <end position="759"/>
    </location>
</feature>
<feature type="region of interest" description="Disordered" evidence="2">
    <location>
        <begin position="827"/>
        <end position="872"/>
    </location>
</feature>
<evidence type="ECO:0000259" key="3">
    <source>
        <dbReference type="Pfam" id="PF10373"/>
    </source>
</evidence>
<organism evidence="5 6">
    <name type="scientific">Cytospora leucostoma</name>
    <dbReference type="NCBI Taxonomy" id="1230097"/>
    <lineage>
        <taxon>Eukaryota</taxon>
        <taxon>Fungi</taxon>
        <taxon>Dikarya</taxon>
        <taxon>Ascomycota</taxon>
        <taxon>Pezizomycotina</taxon>
        <taxon>Sordariomycetes</taxon>
        <taxon>Sordariomycetidae</taxon>
        <taxon>Diaporthales</taxon>
        <taxon>Cytosporaceae</taxon>
        <taxon>Cytospora</taxon>
    </lineage>
</organism>
<name>A0A423XNT9_9PEZI</name>
<dbReference type="InterPro" id="IPR019458">
    <property type="entry name" value="Est1-like_N"/>
</dbReference>
<dbReference type="AlphaFoldDB" id="A0A423XNT9"/>
<dbReference type="Gene3D" id="1.25.40.10">
    <property type="entry name" value="Tetratricopeptide repeat domain"/>
    <property type="match status" value="1"/>
</dbReference>
<dbReference type="InterPro" id="IPR045153">
    <property type="entry name" value="Est1/Ebs1-like"/>
</dbReference>
<dbReference type="SUPFAM" id="SSF48452">
    <property type="entry name" value="TPR-like"/>
    <property type="match status" value="1"/>
</dbReference>
<evidence type="ECO:0000256" key="1">
    <source>
        <dbReference type="RuleBase" id="RU369098"/>
    </source>
</evidence>
<comment type="subcellular location">
    <subcellularLocation>
        <location evidence="1">Nucleus</location>
    </subcellularLocation>
</comment>
<gene>
    <name evidence="5" type="ORF">VPNG_00729</name>
</gene>
<keyword evidence="6" id="KW-1185">Reference proteome</keyword>
<feature type="compositionally biased region" description="Low complexity" evidence="2">
    <location>
        <begin position="827"/>
        <end position="845"/>
    </location>
</feature>
<dbReference type="Pfam" id="PF10374">
    <property type="entry name" value="EST1"/>
    <property type="match status" value="1"/>
</dbReference>
<dbReference type="STRING" id="1230097.A0A423XNT9"/>
<dbReference type="GO" id="GO:0000184">
    <property type="term" value="P:nuclear-transcribed mRNA catabolic process, nonsense-mediated decay"/>
    <property type="evidence" value="ECO:0007669"/>
    <property type="project" value="UniProtKB-KW"/>
</dbReference>
<dbReference type="Proteomes" id="UP000285146">
    <property type="component" value="Unassembled WGS sequence"/>
</dbReference>
<dbReference type="InParanoid" id="A0A423XNT9"/>
<dbReference type="PANTHER" id="PTHR15696:SF36">
    <property type="entry name" value="NONSENSE-MEDIATED MRNA DECAY FACTOR"/>
    <property type="match status" value="1"/>
</dbReference>
<dbReference type="InterPro" id="IPR018834">
    <property type="entry name" value="DNA/RNA-bd_Est1-type"/>
</dbReference>
<feature type="region of interest" description="Disordered" evidence="2">
    <location>
        <begin position="683"/>
        <end position="796"/>
    </location>
</feature>
<keyword evidence="1" id="KW-0866">Nonsense-mediated mRNA decay</keyword>
<keyword evidence="1" id="KW-0539">Nucleus</keyword>
<dbReference type="PANTHER" id="PTHR15696">
    <property type="entry name" value="SMG-7 SUPPRESSOR WITH MORPHOLOGICAL EFFECT ON GENITALIA PROTEIN 7"/>
    <property type="match status" value="1"/>
</dbReference>
<proteinExistence type="predicted"/>
<evidence type="ECO:0000256" key="2">
    <source>
        <dbReference type="SAM" id="MobiDB-lite"/>
    </source>
</evidence>
<comment type="caution">
    <text evidence="5">The sequence shown here is derived from an EMBL/GenBank/DDBJ whole genome shotgun (WGS) entry which is preliminary data.</text>
</comment>
<accession>A0A423XNT9</accession>
<evidence type="ECO:0000259" key="4">
    <source>
        <dbReference type="Pfam" id="PF10374"/>
    </source>
</evidence>
<dbReference type="InterPro" id="IPR011990">
    <property type="entry name" value="TPR-like_helical_dom_sf"/>
</dbReference>
<evidence type="ECO:0000313" key="5">
    <source>
        <dbReference type="EMBL" id="ROW17757.1"/>
    </source>
</evidence>
<comment type="function">
    <text evidence="1">Plays a role in nonsense-mediated mRNA decay.</text>
</comment>
<evidence type="ECO:0000313" key="6">
    <source>
        <dbReference type="Proteomes" id="UP000285146"/>
    </source>
</evidence>
<dbReference type="Pfam" id="PF10373">
    <property type="entry name" value="EST1_DNA_bind"/>
    <property type="match status" value="1"/>
</dbReference>
<dbReference type="OrthoDB" id="69928at2759"/>
<sequence>MDSLAAEMDTPAARAQAYWQEAKKLQAKIIRDIDQLKKGTGSKSEEEQMKLLEENIAHFRLRYVYTIGQDPRYIHKKQGSSKQDAEDVLWQLHIYINKAYRDTLNDRLRGQQNVVARRKMEKLYINYLKTAQAFYQGYFQRLQSSHGMPQIPRINSVLKLEGPKVDERQSQLISAENVRRSYHSTLLHLGDLSRWRHKVRPKPDGFKMALLYYDLAHDVKPSSGDAHHQMGMIYTEENNHLLVVYHLYRSLAIDSPHGNSTRNLEIEFKQLLQPSPPSRRTGPPHPNDAFSNWFVKLHAHFYKGEQFSQQAELENEVLHRLEMMLKKPDTFPLILKMVLINIAAYYVAKSRVEKNWTLEVSNSCQFILGLNVKWILILSRLLQSELQEFSKDAAPAEENAHSMDNGDKPLEKFSAFKENILPLMRIYTAWLYIYRADVVGYQEHLGNSVYDMYRSLAHSLTAVAKEFKGVAPMDTSPYLLPEDVVALGMKPFDDPGVAAVCRLHLERGSNDFKPHWEDSGIPRGSSDTEMRARVYDLMNYGFSLALDRQFPLTATLPAQGSNEAITMSYIEGGKVPQAGQDAAASPQPAPDINHQFDQLEGEFCNLRPSQESYRVRQVISAENAEMAGVLTTDNFGHGHTTATSGSPALRSVPGHDQAGGIAVLETESELNLDAQMHALVDDLLDEDGSDGPGTQARQRSTVGPEASSYGMHPGTAQQHHGGMGPGHAASATFGKISPWGSYVSSPQNGTSRRGSTTPQYEERPHFSVGSPSYAPRTSSSSSLQQSFPTFAPGPRVQPESELTAMFASSTARAPGAQFGQVGLGISGRSSSGLPGSLRGSRGSLGHARQRLGGSVDSNGNPSFFSPNHNASTYKVTPGSHAAGQNNAVAKTVSPPLGYGSGASSFSTAFSQTASGLPPVNSPFGLPPGQFDGAFNQSESYSYNQQITRPFPAYTQPNHLNTMCNGNIYDATTAYGRGVIATKDDPTHFRNAVKGTHMSEAVAAADAFDRAILEGALADDNSRPKR</sequence>
<feature type="domain" description="DNA/RNA-binding" evidence="3">
    <location>
        <begin position="209"/>
        <end position="493"/>
    </location>
</feature>
<protein>
    <recommendedName>
        <fullName evidence="1">Nonsense-mediated mRNA decay factor</fullName>
    </recommendedName>
</protein>
<feature type="domain" description="Telomerase activating protein Est1-like N-terminal" evidence="4">
    <location>
        <begin position="85"/>
        <end position="199"/>
    </location>
</feature>
<dbReference type="EMBL" id="LKEB01000002">
    <property type="protein sequence ID" value="ROW17757.1"/>
    <property type="molecule type" value="Genomic_DNA"/>
</dbReference>
<dbReference type="GO" id="GO:0005634">
    <property type="term" value="C:nucleus"/>
    <property type="evidence" value="ECO:0007669"/>
    <property type="project" value="UniProtKB-SubCell"/>
</dbReference>
<reference evidence="5 6" key="1">
    <citation type="submission" date="2015-09" db="EMBL/GenBank/DDBJ databases">
        <title>Host preference determinants of Valsa canker pathogens revealed by comparative genomics.</title>
        <authorList>
            <person name="Yin Z."/>
            <person name="Huang L."/>
        </authorList>
    </citation>
    <scope>NUCLEOTIDE SEQUENCE [LARGE SCALE GENOMIC DNA]</scope>
    <source>
        <strain evidence="5 6">SXYLt</strain>
    </source>
</reference>